<dbReference type="Proteomes" id="UP001235303">
    <property type="component" value="Unassembled WGS sequence"/>
</dbReference>
<reference evidence="2 3" key="1">
    <citation type="submission" date="2023-01" db="EMBL/GenBank/DDBJ databases">
        <title>Novel diversity within Roseofilum (Cyanobacteria; Desertifilaceae) from marine benthic mats with descriptions of four novel species.</title>
        <authorList>
            <person name="Wang Y."/>
            <person name="Berthold D.E."/>
            <person name="Hu J."/>
            <person name="Lefler F.W."/>
            <person name="Laughinghouse H.D. IV."/>
        </authorList>
    </citation>
    <scope>NUCLEOTIDE SEQUENCE [LARGE SCALE GENOMIC DNA]</scope>
    <source>
        <strain evidence="2 3">BLCC-M154</strain>
    </source>
</reference>
<keyword evidence="1" id="KW-0472">Membrane</keyword>
<feature type="transmembrane region" description="Helical" evidence="1">
    <location>
        <begin position="91"/>
        <end position="113"/>
    </location>
</feature>
<sequence length="225" mass="25888">MNASHLKKILGVFAFLYLPILVILVLIKVQDRVPIYYLTLDPIAVGNEALPFYTGALSNIGILFWCAATTVCWFCFALLLELKAKQKLQIFFLASGALTALLLFDDLFVLHSIGFPQYLKIPEGSIVFIYLGIVIVYLTIFHRIILSTENISFTFALIFFLLSILLDKEVFPLPDRWFDNGNNLLLEDGFKILGIVSWFYYFVQLGITEIKKVYLDRYIKSRKEY</sequence>
<keyword evidence="1" id="KW-0812">Transmembrane</keyword>
<feature type="transmembrane region" description="Helical" evidence="1">
    <location>
        <begin position="191"/>
        <end position="210"/>
    </location>
</feature>
<name>A0ABT7AYI5_9CYAN</name>
<feature type="transmembrane region" description="Helical" evidence="1">
    <location>
        <begin position="125"/>
        <end position="146"/>
    </location>
</feature>
<dbReference type="RefSeq" id="WP_283755404.1">
    <property type="nucleotide sequence ID" value="NZ_JAQOSP010000121.1"/>
</dbReference>
<evidence type="ECO:0000313" key="3">
    <source>
        <dbReference type="Proteomes" id="UP001235303"/>
    </source>
</evidence>
<comment type="caution">
    <text evidence="2">The sequence shown here is derived from an EMBL/GenBank/DDBJ whole genome shotgun (WGS) entry which is preliminary data.</text>
</comment>
<evidence type="ECO:0000256" key="1">
    <source>
        <dbReference type="SAM" id="Phobius"/>
    </source>
</evidence>
<organism evidence="2 3">
    <name type="scientific">Roseofilum acuticapitatum BLCC-M154</name>
    <dbReference type="NCBI Taxonomy" id="3022444"/>
    <lineage>
        <taxon>Bacteria</taxon>
        <taxon>Bacillati</taxon>
        <taxon>Cyanobacteriota</taxon>
        <taxon>Cyanophyceae</taxon>
        <taxon>Desertifilales</taxon>
        <taxon>Desertifilaceae</taxon>
        <taxon>Roseofilum</taxon>
        <taxon>Roseofilum acuticapitatum</taxon>
    </lineage>
</organism>
<keyword evidence="1" id="KW-1133">Transmembrane helix</keyword>
<accession>A0ABT7AYI5</accession>
<evidence type="ECO:0000313" key="2">
    <source>
        <dbReference type="EMBL" id="MDJ1171652.1"/>
    </source>
</evidence>
<feature type="transmembrane region" description="Helical" evidence="1">
    <location>
        <begin position="9"/>
        <end position="27"/>
    </location>
</feature>
<protein>
    <submittedName>
        <fullName evidence="2">Uncharacterized protein</fullName>
    </submittedName>
</protein>
<feature type="transmembrane region" description="Helical" evidence="1">
    <location>
        <begin position="60"/>
        <end position="79"/>
    </location>
</feature>
<gene>
    <name evidence="2" type="ORF">PMG71_19655</name>
</gene>
<keyword evidence="3" id="KW-1185">Reference proteome</keyword>
<feature type="transmembrane region" description="Helical" evidence="1">
    <location>
        <begin position="153"/>
        <end position="171"/>
    </location>
</feature>
<proteinExistence type="predicted"/>
<dbReference type="EMBL" id="JAQOSP010000121">
    <property type="protein sequence ID" value="MDJ1171652.1"/>
    <property type="molecule type" value="Genomic_DNA"/>
</dbReference>